<feature type="domain" description="EMI" evidence="8">
    <location>
        <begin position="60"/>
        <end position="136"/>
    </location>
</feature>
<dbReference type="Pfam" id="PF07546">
    <property type="entry name" value="EMI"/>
    <property type="match status" value="1"/>
</dbReference>
<name>A0A4Z2CBZ0_9TELE</name>
<dbReference type="InterPro" id="IPR050392">
    <property type="entry name" value="Collagen/C1q_domain"/>
</dbReference>
<keyword evidence="4 7" id="KW-0732">Signal</keyword>
<comment type="subcellular location">
    <subcellularLocation>
        <location evidence="1">Secreted</location>
        <location evidence="1">Extracellular space</location>
        <location evidence="1">Extracellular matrix</location>
    </subcellularLocation>
</comment>
<keyword evidence="2" id="KW-0964">Secreted</keyword>
<comment type="caution">
    <text evidence="9">The sequence shown here is derived from an EMBL/GenBank/DDBJ whole genome shotgun (WGS) entry which is preliminary data.</text>
</comment>
<dbReference type="Pfam" id="PF01391">
    <property type="entry name" value="Collagen"/>
    <property type="match status" value="1"/>
</dbReference>
<evidence type="ECO:0000256" key="6">
    <source>
        <dbReference type="SAM" id="MobiDB-lite"/>
    </source>
</evidence>
<evidence type="ECO:0000259" key="8">
    <source>
        <dbReference type="PROSITE" id="PS51041"/>
    </source>
</evidence>
<keyword evidence="10" id="KW-1185">Reference proteome</keyword>
<feature type="chain" id="PRO_5021403738" description="EMI domain-containing protein" evidence="7">
    <location>
        <begin position="25"/>
        <end position="409"/>
    </location>
</feature>
<evidence type="ECO:0000313" key="9">
    <source>
        <dbReference type="EMBL" id="TNN01768.1"/>
    </source>
</evidence>
<gene>
    <name evidence="9" type="ORF">fugu_011150</name>
</gene>
<dbReference type="PANTHER" id="PTHR15427">
    <property type="entry name" value="EMILIN ELASTIN MICROFIBRIL INTERFACE-LOCATED PROTEIN ELASTIN MICROFIBRIL INTERFACER"/>
    <property type="match status" value="1"/>
</dbReference>
<reference evidence="9 10" key="1">
    <citation type="submission" date="2019-04" db="EMBL/GenBank/DDBJ databases">
        <title>The sequence and de novo assembly of Takifugu bimaculatus genome using PacBio and Hi-C technologies.</title>
        <authorList>
            <person name="Xu P."/>
            <person name="Liu B."/>
            <person name="Zhou Z."/>
        </authorList>
    </citation>
    <scope>NUCLEOTIDE SEQUENCE [LARGE SCALE GENOMIC DNA]</scope>
    <source>
        <strain evidence="9">TB-2018</strain>
        <tissue evidence="9">Muscle</tissue>
    </source>
</reference>
<keyword evidence="5" id="KW-1015">Disulfide bond</keyword>
<sequence length="409" mass="43691">MEMGSLSLLCAVCMWLSLVCPSRGTGFVYHFPGITVQRQRIKSEQSGSAGPPGTGSHSQLRNWCQYTVTKTVSCHVQNGTETTVQRVLQGCRWPGPCPKVISYRTLMRPSFKVAYKLVTALEWRCCPGFTGQECRQECLNCTSFTDMSSRIDAVESKIKLLEERRVSPPAVGSFPQSSTGVLQGPRGHQDSPVLLDPLVRLEEKDSPDQLDQRATGVSRETQVCLAHRALPGPPGPGSSLNQRRGDVFLVDNQEETPERKVQVGPPGPAGPTGSSGPPGPPGTPGLPGLDGTDGLPGKPGEAGAKGDAGERGLPGLRGEQGLPGAPGPKGEPGEGLNEGEAVQQLREALKILAERVLILEHMIGIHDNSEGSGFGGVSDITPFSTAKIKRLLPVQNSPLRHERERRSLL</sequence>
<accession>A0A4Z2CBZ0</accession>
<dbReference type="PROSITE" id="PS51041">
    <property type="entry name" value="EMI"/>
    <property type="match status" value="1"/>
</dbReference>
<organism evidence="9 10">
    <name type="scientific">Takifugu bimaculatus</name>
    <dbReference type="NCBI Taxonomy" id="433685"/>
    <lineage>
        <taxon>Eukaryota</taxon>
        <taxon>Metazoa</taxon>
        <taxon>Chordata</taxon>
        <taxon>Craniata</taxon>
        <taxon>Vertebrata</taxon>
        <taxon>Euteleostomi</taxon>
        <taxon>Actinopterygii</taxon>
        <taxon>Neopterygii</taxon>
        <taxon>Teleostei</taxon>
        <taxon>Neoteleostei</taxon>
        <taxon>Acanthomorphata</taxon>
        <taxon>Eupercaria</taxon>
        <taxon>Tetraodontiformes</taxon>
        <taxon>Tetradontoidea</taxon>
        <taxon>Tetraodontidae</taxon>
        <taxon>Takifugu</taxon>
    </lineage>
</organism>
<evidence type="ECO:0000313" key="10">
    <source>
        <dbReference type="Proteomes" id="UP000516260"/>
    </source>
</evidence>
<protein>
    <recommendedName>
        <fullName evidence="8">EMI domain-containing protein</fullName>
    </recommendedName>
</protein>
<feature type="region of interest" description="Disordered" evidence="6">
    <location>
        <begin position="167"/>
        <end position="192"/>
    </location>
</feature>
<dbReference type="Proteomes" id="UP000516260">
    <property type="component" value="Chromosome 11"/>
</dbReference>
<feature type="region of interest" description="Disordered" evidence="6">
    <location>
        <begin position="254"/>
        <end position="338"/>
    </location>
</feature>
<evidence type="ECO:0000256" key="7">
    <source>
        <dbReference type="SAM" id="SignalP"/>
    </source>
</evidence>
<feature type="signal peptide" evidence="7">
    <location>
        <begin position="1"/>
        <end position="24"/>
    </location>
</feature>
<evidence type="ECO:0000256" key="3">
    <source>
        <dbReference type="ARBA" id="ARBA00022530"/>
    </source>
</evidence>
<dbReference type="EMBL" id="SWLE01000003">
    <property type="protein sequence ID" value="TNN01768.1"/>
    <property type="molecule type" value="Genomic_DNA"/>
</dbReference>
<evidence type="ECO:0000256" key="2">
    <source>
        <dbReference type="ARBA" id="ARBA00022525"/>
    </source>
</evidence>
<evidence type="ECO:0000256" key="4">
    <source>
        <dbReference type="ARBA" id="ARBA00022729"/>
    </source>
</evidence>
<evidence type="ECO:0000256" key="1">
    <source>
        <dbReference type="ARBA" id="ARBA00004498"/>
    </source>
</evidence>
<keyword evidence="3" id="KW-0272">Extracellular matrix</keyword>
<proteinExistence type="predicted"/>
<dbReference type="Gene3D" id="1.20.5.320">
    <property type="entry name" value="6-Phosphogluconate Dehydrogenase, domain 3"/>
    <property type="match status" value="1"/>
</dbReference>
<feature type="compositionally biased region" description="Low complexity" evidence="6">
    <location>
        <begin position="286"/>
        <end position="299"/>
    </location>
</feature>
<evidence type="ECO:0000256" key="5">
    <source>
        <dbReference type="ARBA" id="ARBA00023157"/>
    </source>
</evidence>
<dbReference type="InterPro" id="IPR011489">
    <property type="entry name" value="EMI_domain"/>
</dbReference>
<dbReference type="PANTHER" id="PTHR15427:SF23">
    <property type="entry name" value="EMI DOMAIN-CONTAINING PROTEIN 1"/>
    <property type="match status" value="1"/>
</dbReference>
<dbReference type="InterPro" id="IPR008160">
    <property type="entry name" value="Collagen"/>
</dbReference>
<dbReference type="AlphaFoldDB" id="A0A4Z2CBZ0"/>
<dbReference type="GO" id="GO:0005576">
    <property type="term" value="C:extracellular region"/>
    <property type="evidence" value="ECO:0007669"/>
    <property type="project" value="UniProtKB-SubCell"/>
</dbReference>